<protein>
    <submittedName>
        <fullName evidence="3">Putative allantoicase</fullName>
        <ecNumber evidence="3">3.5.3.4</ecNumber>
    </submittedName>
</protein>
<reference evidence="3" key="1">
    <citation type="submission" date="2015-08" db="EMBL/GenBank/DDBJ databases">
        <authorList>
            <person name="Babu N.S."/>
            <person name="Beckwith C.J."/>
            <person name="Beseler K.G."/>
            <person name="Brison A."/>
            <person name="Carone J.V."/>
            <person name="Caskin T.P."/>
            <person name="Diamond M."/>
            <person name="Durham M.E."/>
            <person name="Foxe J.M."/>
            <person name="Go M."/>
            <person name="Henderson B.A."/>
            <person name="Jones I.B."/>
            <person name="McGettigan J.A."/>
            <person name="Micheletti S.J."/>
            <person name="Nasrallah M.E."/>
            <person name="Ortiz D."/>
            <person name="Piller C.R."/>
            <person name="Privatt S.R."/>
            <person name="Schneider S.L."/>
            <person name="Sharp S."/>
            <person name="Smith T.C."/>
            <person name="Stanton J.D."/>
            <person name="Ullery H.E."/>
            <person name="Wilson R.J."/>
            <person name="Serrano M.G."/>
            <person name="Buck G."/>
            <person name="Lee V."/>
            <person name="Wang Y."/>
            <person name="Carvalho R."/>
            <person name="Voegtly L."/>
            <person name="Shi R."/>
            <person name="Duckworth R."/>
            <person name="Johnson A."/>
            <person name="Loviza R."/>
            <person name="Walstead R."/>
            <person name="Shah Z."/>
            <person name="Kiflezghi M."/>
            <person name="Wade K."/>
            <person name="Ball S.L."/>
            <person name="Bradley K.W."/>
            <person name="Asai D.J."/>
            <person name="Bowman C.A."/>
            <person name="Russell D.A."/>
            <person name="Pope W.H."/>
            <person name="Jacobs-Sera D."/>
            <person name="Hendrix R.W."/>
            <person name="Hatfull G.F."/>
        </authorList>
    </citation>
    <scope>NUCLEOTIDE SEQUENCE</scope>
</reference>
<accession>A0A2P2C463</accession>
<feature type="domain" description="Allantoicase" evidence="2">
    <location>
        <begin position="185"/>
        <end position="320"/>
    </location>
</feature>
<organism evidence="3">
    <name type="scientific">metagenome</name>
    <dbReference type="NCBI Taxonomy" id="256318"/>
    <lineage>
        <taxon>unclassified sequences</taxon>
        <taxon>metagenomes</taxon>
    </lineage>
</organism>
<feature type="domain" description="Allantoicase" evidence="2">
    <location>
        <begin position="17"/>
        <end position="166"/>
    </location>
</feature>
<dbReference type="EC" id="3.5.3.4" evidence="3"/>
<dbReference type="HAMAP" id="MF_00813">
    <property type="entry name" value="Allantoicase"/>
    <property type="match status" value="1"/>
</dbReference>
<dbReference type="NCBIfam" id="TIGR02961">
    <property type="entry name" value="allantoicase"/>
    <property type="match status" value="1"/>
</dbReference>
<dbReference type="EMBL" id="CZKA01000030">
    <property type="protein sequence ID" value="CUR56790.1"/>
    <property type="molecule type" value="Genomic_DNA"/>
</dbReference>
<evidence type="ECO:0000259" key="2">
    <source>
        <dbReference type="Pfam" id="PF03561"/>
    </source>
</evidence>
<dbReference type="GO" id="GO:0004037">
    <property type="term" value="F:allantoicase activity"/>
    <property type="evidence" value="ECO:0007669"/>
    <property type="project" value="UniProtKB-EC"/>
</dbReference>
<dbReference type="PIRSF" id="PIRSF016516">
    <property type="entry name" value="Allantoicase"/>
    <property type="match status" value="1"/>
</dbReference>
<keyword evidence="3" id="KW-0378">Hydrolase</keyword>
<dbReference type="Pfam" id="PF03561">
    <property type="entry name" value="Allantoicase"/>
    <property type="match status" value="2"/>
</dbReference>
<dbReference type="Gene3D" id="2.60.120.260">
    <property type="entry name" value="Galactose-binding domain-like"/>
    <property type="match status" value="2"/>
</dbReference>
<sequence length="346" mass="38191">MSDFRTLPDLASRQLAGSVVWANDELFAQRENLINPEPSVFSTEEFGHKGKVYDGWETRRRRDGGEHDRAIVRLGAPGIVHGVVVDTAWFTGNYPPYVSVEAVSLSDYPSTDDLLAATWTTLVPRSPALGDTENIFEVADRHRYTHVRLTIYPDGGVARFRVHGEVVPDPSLLTGTIDLAAQEHGGTVLDCSNRFYSSPDNLLVPGRSRIMGDGWENARRRDDGNDHVTIALAATGLVRRIEVDTSYFVGNAPGEFRVVGIRDASDLDDPSSWVTLVVRRPALPDTRHLLTVSDQTPVGLVRVDVYPDGGLSRVRVFGEIESGAYATMVEEFDRLAAQPVQRAEKH</sequence>
<dbReference type="PANTHER" id="PTHR12045:SF3">
    <property type="entry name" value="INACTIVE ALLANTOICASE-RELATED"/>
    <property type="match status" value="1"/>
</dbReference>
<dbReference type="PANTHER" id="PTHR12045">
    <property type="entry name" value="ALLANTOICASE"/>
    <property type="match status" value="1"/>
</dbReference>
<evidence type="ECO:0000313" key="3">
    <source>
        <dbReference type="EMBL" id="CUR56790.1"/>
    </source>
</evidence>
<dbReference type="AlphaFoldDB" id="A0A2P2C463"/>
<dbReference type="InterPro" id="IPR008979">
    <property type="entry name" value="Galactose-bd-like_sf"/>
</dbReference>
<proteinExistence type="inferred from homology"/>
<evidence type="ECO:0000256" key="1">
    <source>
        <dbReference type="ARBA" id="ARBA00009242"/>
    </source>
</evidence>
<dbReference type="InterPro" id="IPR015908">
    <property type="entry name" value="Allantoicase_dom"/>
</dbReference>
<dbReference type="GO" id="GO:0000256">
    <property type="term" value="P:allantoin catabolic process"/>
    <property type="evidence" value="ECO:0007669"/>
    <property type="project" value="InterPro"/>
</dbReference>
<comment type="similarity">
    <text evidence="1">Belongs to the allantoicase family.</text>
</comment>
<name>A0A2P2C463_9ZZZZ</name>
<gene>
    <name evidence="3" type="primary">alc</name>
    <name evidence="3" type="ORF">NOCA2360058</name>
</gene>
<dbReference type="SUPFAM" id="SSF49785">
    <property type="entry name" value="Galactose-binding domain-like"/>
    <property type="match status" value="2"/>
</dbReference>
<dbReference type="InterPro" id="IPR005164">
    <property type="entry name" value="Allantoicase"/>
</dbReference>